<dbReference type="CDD" id="cd04646">
    <property type="entry name" value="LbH_Dynactin_6"/>
    <property type="match status" value="1"/>
</dbReference>
<evidence type="ECO:0000256" key="6">
    <source>
        <dbReference type="ARBA" id="ARBA00034687"/>
    </source>
</evidence>
<keyword evidence="4" id="KW-0963">Cytoplasm</keyword>
<evidence type="ECO:0000313" key="8">
    <source>
        <dbReference type="Proteomes" id="UP000549394"/>
    </source>
</evidence>
<protein>
    <recommendedName>
        <fullName evidence="3">Dynactin subunit 6</fullName>
    </recommendedName>
</protein>
<reference evidence="7 8" key="1">
    <citation type="submission" date="2020-08" db="EMBL/GenBank/DDBJ databases">
        <authorList>
            <person name="Hejnol A."/>
        </authorList>
    </citation>
    <scope>NUCLEOTIDE SEQUENCE [LARGE SCALE GENOMIC DNA]</scope>
</reference>
<dbReference type="SUPFAM" id="SSF51161">
    <property type="entry name" value="Trimeric LpxA-like enzymes"/>
    <property type="match status" value="1"/>
</dbReference>
<comment type="subcellular location">
    <subcellularLocation>
        <location evidence="1">Cytoplasm</location>
        <location evidence="1">Cytoskeleton</location>
    </subcellularLocation>
</comment>
<proteinExistence type="inferred from homology"/>
<dbReference type="EMBL" id="CAJFCJ010000006">
    <property type="protein sequence ID" value="CAD5115307.1"/>
    <property type="molecule type" value="Genomic_DNA"/>
</dbReference>
<evidence type="ECO:0000256" key="4">
    <source>
        <dbReference type="ARBA" id="ARBA00022490"/>
    </source>
</evidence>
<evidence type="ECO:0000256" key="3">
    <source>
        <dbReference type="ARBA" id="ARBA00016573"/>
    </source>
</evidence>
<sequence length="181" mass="20161">MTKPSIKLGPGALVCLDCDIQGDVTIGARSIVHPKARIIADAGPIIIGENNLIEERAEIYNRKIDETPNQTVVIIGNSNLFEVGCYSEALKIGDNNIIESKARLGRETELTNGCVVGAGCSIFNREVLQENLIISGSNCERRVQFDRPQPQSLQLDFLHKMLPNYHYIRKKKERDTQSLKN</sequence>
<dbReference type="GO" id="GO:0005869">
    <property type="term" value="C:dynactin complex"/>
    <property type="evidence" value="ECO:0007669"/>
    <property type="project" value="InterPro"/>
</dbReference>
<gene>
    <name evidence="7" type="ORF">DGYR_LOCUS4059</name>
</gene>
<dbReference type="OrthoDB" id="2355at2759"/>
<name>A0A7I8VHZ6_9ANNE</name>
<dbReference type="GO" id="GO:0070840">
    <property type="term" value="F:dynein complex binding"/>
    <property type="evidence" value="ECO:0007669"/>
    <property type="project" value="TreeGrafter"/>
</dbReference>
<evidence type="ECO:0000256" key="2">
    <source>
        <dbReference type="ARBA" id="ARBA00007719"/>
    </source>
</evidence>
<organism evidence="7 8">
    <name type="scientific">Dimorphilus gyrociliatus</name>
    <dbReference type="NCBI Taxonomy" id="2664684"/>
    <lineage>
        <taxon>Eukaryota</taxon>
        <taxon>Metazoa</taxon>
        <taxon>Spiralia</taxon>
        <taxon>Lophotrochozoa</taxon>
        <taxon>Annelida</taxon>
        <taxon>Polychaeta</taxon>
        <taxon>Polychaeta incertae sedis</taxon>
        <taxon>Dinophilidae</taxon>
        <taxon>Dimorphilus</taxon>
    </lineage>
</organism>
<dbReference type="PANTHER" id="PTHR13072:SF0">
    <property type="entry name" value="DYNACTIN SUBUNIT 6"/>
    <property type="match status" value="1"/>
</dbReference>
<dbReference type="InterPro" id="IPR011004">
    <property type="entry name" value="Trimer_LpxA-like_sf"/>
</dbReference>
<dbReference type="Proteomes" id="UP000549394">
    <property type="component" value="Unassembled WGS sequence"/>
</dbReference>
<dbReference type="GO" id="GO:0007052">
    <property type="term" value="P:mitotic spindle organization"/>
    <property type="evidence" value="ECO:0007669"/>
    <property type="project" value="TreeGrafter"/>
</dbReference>
<comment type="function">
    <text evidence="6">Part of the dynactin complex that activates the molecular motor dynein for ultra-processive transport along microtubules.</text>
</comment>
<comment type="caution">
    <text evidence="7">The sequence shown here is derived from an EMBL/GenBank/DDBJ whole genome shotgun (WGS) entry which is preliminary data.</text>
</comment>
<dbReference type="InterPro" id="IPR027777">
    <property type="entry name" value="DCTN6"/>
</dbReference>
<comment type="similarity">
    <text evidence="2">Belongs to the dynactin subunits 5/6 family. Dynactin subunit 6 subfamily.</text>
</comment>
<dbReference type="AlphaFoldDB" id="A0A7I8VHZ6"/>
<keyword evidence="5" id="KW-0206">Cytoskeleton</keyword>
<dbReference type="Gene3D" id="2.160.10.10">
    <property type="entry name" value="Hexapeptide repeat proteins"/>
    <property type="match status" value="1"/>
</dbReference>
<dbReference type="PANTHER" id="PTHR13072">
    <property type="entry name" value="DYNACTIN 6"/>
    <property type="match status" value="1"/>
</dbReference>
<evidence type="ECO:0000313" key="7">
    <source>
        <dbReference type="EMBL" id="CAD5115307.1"/>
    </source>
</evidence>
<evidence type="ECO:0000256" key="5">
    <source>
        <dbReference type="ARBA" id="ARBA00023212"/>
    </source>
</evidence>
<evidence type="ECO:0000256" key="1">
    <source>
        <dbReference type="ARBA" id="ARBA00004245"/>
    </source>
</evidence>
<accession>A0A7I8VHZ6</accession>
<keyword evidence="8" id="KW-1185">Reference proteome</keyword>